<dbReference type="EMBL" id="JANPWB010000013">
    <property type="protein sequence ID" value="KAJ1110234.1"/>
    <property type="molecule type" value="Genomic_DNA"/>
</dbReference>
<protein>
    <submittedName>
        <fullName evidence="1">Uncharacterized protein</fullName>
    </submittedName>
</protein>
<gene>
    <name evidence="1" type="ORF">NDU88_007589</name>
</gene>
<comment type="caution">
    <text evidence="1">The sequence shown here is derived from an EMBL/GenBank/DDBJ whole genome shotgun (WGS) entry which is preliminary data.</text>
</comment>
<sequence>MLRSECCGMNVGEDSWADETETIGEEVAAESETIHALHASRYVRAGACYASPSNVRPATERWPALRVRVWLGRVS</sequence>
<reference evidence="1" key="1">
    <citation type="journal article" date="2022" name="bioRxiv">
        <title>Sequencing and chromosome-scale assembly of the giantPleurodeles waltlgenome.</title>
        <authorList>
            <person name="Brown T."/>
            <person name="Elewa A."/>
            <person name="Iarovenko S."/>
            <person name="Subramanian E."/>
            <person name="Araus A.J."/>
            <person name="Petzold A."/>
            <person name="Susuki M."/>
            <person name="Suzuki K.-i.T."/>
            <person name="Hayashi T."/>
            <person name="Toyoda A."/>
            <person name="Oliveira C."/>
            <person name="Osipova E."/>
            <person name="Leigh N.D."/>
            <person name="Simon A."/>
            <person name="Yun M.H."/>
        </authorList>
    </citation>
    <scope>NUCLEOTIDE SEQUENCE</scope>
    <source>
        <strain evidence="1">20211129_DDA</strain>
        <tissue evidence="1">Liver</tissue>
    </source>
</reference>
<evidence type="ECO:0000313" key="2">
    <source>
        <dbReference type="Proteomes" id="UP001066276"/>
    </source>
</evidence>
<proteinExistence type="predicted"/>
<dbReference type="AlphaFoldDB" id="A0AAV7N441"/>
<evidence type="ECO:0000313" key="1">
    <source>
        <dbReference type="EMBL" id="KAJ1110234.1"/>
    </source>
</evidence>
<organism evidence="1 2">
    <name type="scientific">Pleurodeles waltl</name>
    <name type="common">Iberian ribbed newt</name>
    <dbReference type="NCBI Taxonomy" id="8319"/>
    <lineage>
        <taxon>Eukaryota</taxon>
        <taxon>Metazoa</taxon>
        <taxon>Chordata</taxon>
        <taxon>Craniata</taxon>
        <taxon>Vertebrata</taxon>
        <taxon>Euteleostomi</taxon>
        <taxon>Amphibia</taxon>
        <taxon>Batrachia</taxon>
        <taxon>Caudata</taxon>
        <taxon>Salamandroidea</taxon>
        <taxon>Salamandridae</taxon>
        <taxon>Pleurodelinae</taxon>
        <taxon>Pleurodeles</taxon>
    </lineage>
</organism>
<accession>A0AAV7N441</accession>
<name>A0AAV7N441_PLEWA</name>
<keyword evidence="2" id="KW-1185">Reference proteome</keyword>
<dbReference type="Proteomes" id="UP001066276">
    <property type="component" value="Chromosome 9"/>
</dbReference>